<evidence type="ECO:0008006" key="3">
    <source>
        <dbReference type="Google" id="ProtNLM"/>
    </source>
</evidence>
<dbReference type="EMBL" id="PVWO01000679">
    <property type="protein sequence ID" value="PSB40615.1"/>
    <property type="molecule type" value="Genomic_DNA"/>
</dbReference>
<dbReference type="Proteomes" id="UP000238937">
    <property type="component" value="Unassembled WGS sequence"/>
</dbReference>
<evidence type="ECO:0000313" key="2">
    <source>
        <dbReference type="Proteomes" id="UP000238937"/>
    </source>
</evidence>
<keyword evidence="2" id="KW-1185">Reference proteome</keyword>
<accession>A0A2T1F6H7</accession>
<organism evidence="1 2">
    <name type="scientific">Chamaesiphon polymorphus CCALA 037</name>
    <dbReference type="NCBI Taxonomy" id="2107692"/>
    <lineage>
        <taxon>Bacteria</taxon>
        <taxon>Bacillati</taxon>
        <taxon>Cyanobacteriota</taxon>
        <taxon>Cyanophyceae</taxon>
        <taxon>Gomontiellales</taxon>
        <taxon>Chamaesiphonaceae</taxon>
        <taxon>Chamaesiphon</taxon>
    </lineage>
</organism>
<sequence>DENFEKFSQLLEVDGIDHKGLGRLVYLAYFNNVKIESFYEISKKRIFTFNSKFIGKADVLEERGSGSSLFFDGYCKDRIYKYDYLTPYKIKESLIQEFFPLFFSKKEKGKSLNIKIELEVEHPNSNNDFYSSQSVFNLDDLPQLHKVTLEDESTDLFRNLEIHYSIENKAEKNKSIYTAVCVDNRALELDLVQIEAIPSGYQLRFLFVSDYFQGKVNTSRQKLLLPDELTEKALKEKLREEIGNIIICNIPKVKENNQRVTEKLNENFPHLTGYFPKPSAGLILKTAVLELAQSKFFNDQRKILECENLDDEQYEKAIELSSRSLVEYVMYRSLIIQKLKSMTSKNHEKELHQLIVPMQQTLQKEEFDDDIYNNNVWLLDDRFMTYNTILSDETMQDVIQSIALDNVEDNSRPDITIVFSGNPNTDLKVNVVVVELKKHGLPLAKNEEVLSQLRQRARKLLAYFPNKIEKIWFYGITDIDSDFRRSLKEDGYKELFSHGQMFFKPQNIIIDDENNPFIIDLFVMTYDSFINDAESRNAAFLRVLKSTIRKCIESAIPISPIVTSFISQVAIDSQSVCNNSLNGL</sequence>
<proteinExistence type="predicted"/>
<protein>
    <recommendedName>
        <fullName evidence="3">ATP-binding protein</fullName>
    </recommendedName>
</protein>
<name>A0A2T1F6H7_9CYAN</name>
<dbReference type="AlphaFoldDB" id="A0A2T1F6H7"/>
<comment type="caution">
    <text evidence="1">The sequence shown here is derived from an EMBL/GenBank/DDBJ whole genome shotgun (WGS) entry which is preliminary data.</text>
</comment>
<feature type="non-terminal residue" evidence="1">
    <location>
        <position position="1"/>
    </location>
</feature>
<dbReference type="RefSeq" id="WP_106312868.1">
    <property type="nucleotide sequence ID" value="NZ_PVWO01000679.1"/>
</dbReference>
<reference evidence="1 2" key="1">
    <citation type="submission" date="2018-03" db="EMBL/GenBank/DDBJ databases">
        <title>The ancient ancestry and fast evolution of plastids.</title>
        <authorList>
            <person name="Moore K.R."/>
            <person name="Magnabosco C."/>
            <person name="Momper L."/>
            <person name="Gold D.A."/>
            <person name="Bosak T."/>
            <person name="Fournier G.P."/>
        </authorList>
    </citation>
    <scope>NUCLEOTIDE SEQUENCE [LARGE SCALE GENOMIC DNA]</scope>
    <source>
        <strain evidence="1 2">CCALA 037</strain>
    </source>
</reference>
<gene>
    <name evidence="1" type="ORF">C7B77_28145</name>
</gene>
<evidence type="ECO:0000313" key="1">
    <source>
        <dbReference type="EMBL" id="PSB40615.1"/>
    </source>
</evidence>